<evidence type="ECO:0000313" key="2">
    <source>
        <dbReference type="Proteomes" id="UP000886998"/>
    </source>
</evidence>
<gene>
    <name evidence="1" type="ORF">TNIN_94801</name>
</gene>
<reference evidence="1" key="1">
    <citation type="submission" date="2020-08" db="EMBL/GenBank/DDBJ databases">
        <title>Multicomponent nature underlies the extraordinary mechanical properties of spider dragline silk.</title>
        <authorList>
            <person name="Kono N."/>
            <person name="Nakamura H."/>
            <person name="Mori M."/>
            <person name="Yoshida Y."/>
            <person name="Ohtoshi R."/>
            <person name="Malay A.D."/>
            <person name="Moran D.A.P."/>
            <person name="Tomita M."/>
            <person name="Numata K."/>
            <person name="Arakawa K."/>
        </authorList>
    </citation>
    <scope>NUCLEOTIDE SEQUENCE</scope>
</reference>
<dbReference type="Proteomes" id="UP000886998">
    <property type="component" value="Unassembled WGS sequence"/>
</dbReference>
<sequence>MCEALDLKVNVVPLPEATALPQTPHRGVDQMTIIPVVGSFCLWKMGQFLDLPATFDPNINRTNIFRRRNKPIPVVHSTTVF</sequence>
<keyword evidence="2" id="KW-1185">Reference proteome</keyword>
<comment type="caution">
    <text evidence="1">The sequence shown here is derived from an EMBL/GenBank/DDBJ whole genome shotgun (WGS) entry which is preliminary data.</text>
</comment>
<evidence type="ECO:0000313" key="1">
    <source>
        <dbReference type="EMBL" id="GFY43175.1"/>
    </source>
</evidence>
<accession>A0A8X6WXR7</accession>
<name>A0A8X6WXR7_9ARAC</name>
<proteinExistence type="predicted"/>
<protein>
    <submittedName>
        <fullName evidence="1">Uncharacterized protein</fullName>
    </submittedName>
</protein>
<dbReference type="EMBL" id="BMAV01003528">
    <property type="protein sequence ID" value="GFY43175.1"/>
    <property type="molecule type" value="Genomic_DNA"/>
</dbReference>
<organism evidence="1 2">
    <name type="scientific">Trichonephila inaurata madagascariensis</name>
    <dbReference type="NCBI Taxonomy" id="2747483"/>
    <lineage>
        <taxon>Eukaryota</taxon>
        <taxon>Metazoa</taxon>
        <taxon>Ecdysozoa</taxon>
        <taxon>Arthropoda</taxon>
        <taxon>Chelicerata</taxon>
        <taxon>Arachnida</taxon>
        <taxon>Araneae</taxon>
        <taxon>Araneomorphae</taxon>
        <taxon>Entelegynae</taxon>
        <taxon>Araneoidea</taxon>
        <taxon>Nephilidae</taxon>
        <taxon>Trichonephila</taxon>
        <taxon>Trichonephila inaurata</taxon>
    </lineage>
</organism>
<dbReference type="AlphaFoldDB" id="A0A8X6WXR7"/>